<protein>
    <submittedName>
        <fullName evidence="1">Uncharacterized protein</fullName>
    </submittedName>
</protein>
<gene>
    <name evidence="1" type="ORF">CDL15_Pgr010421</name>
    <name evidence="2" type="ORF">CRG98_030903</name>
</gene>
<evidence type="ECO:0000313" key="1">
    <source>
        <dbReference type="EMBL" id="OWM66769.1"/>
    </source>
</evidence>
<proteinExistence type="predicted"/>
<reference evidence="3" key="1">
    <citation type="journal article" date="2017" name="Plant J.">
        <title>The pomegranate (Punica granatum L.) genome and the genomics of punicalagin biosynthesis.</title>
        <authorList>
            <person name="Qin G."/>
            <person name="Xu C."/>
            <person name="Ming R."/>
            <person name="Tang H."/>
            <person name="Guyot R."/>
            <person name="Kramer E.M."/>
            <person name="Hu Y."/>
            <person name="Yi X."/>
            <person name="Qi Y."/>
            <person name="Xu X."/>
            <person name="Gao Z."/>
            <person name="Pan H."/>
            <person name="Jian J."/>
            <person name="Tian Y."/>
            <person name="Yue Z."/>
            <person name="Xu Y."/>
        </authorList>
    </citation>
    <scope>NUCLEOTIDE SEQUENCE [LARGE SCALE GENOMIC DNA]</scope>
    <source>
        <strain evidence="3">cv. Dabenzi</strain>
    </source>
</reference>
<dbReference type="AlphaFoldDB" id="A0A218W2L5"/>
<sequence length="126" mass="14491">MSNVQSRASSNRAFCSLAKLLYFLVTFDPELPPFWDPLLEREDDLEDENFKDELLKNDDDDELGLTLLLLLPPLAVFFSEKLLGRGNFEEELFCEKLLGNALVLELEDDVGGDDEYWSFHDSSMNH</sequence>
<evidence type="ECO:0000313" key="2">
    <source>
        <dbReference type="EMBL" id="PKI48686.1"/>
    </source>
</evidence>
<dbReference type="EMBL" id="MTKT01005538">
    <property type="protein sequence ID" value="OWM66769.1"/>
    <property type="molecule type" value="Genomic_DNA"/>
</dbReference>
<evidence type="ECO:0000313" key="3">
    <source>
        <dbReference type="Proteomes" id="UP000197138"/>
    </source>
</evidence>
<comment type="caution">
    <text evidence="1">The sequence shown here is derived from an EMBL/GenBank/DDBJ whole genome shotgun (WGS) entry which is preliminary data.</text>
</comment>
<dbReference type="Proteomes" id="UP000197138">
    <property type="component" value="Unassembled WGS sequence"/>
</dbReference>
<accession>A0A218W2L5</accession>
<reference evidence="1" key="2">
    <citation type="submission" date="2017-06" db="EMBL/GenBank/DDBJ databases">
        <title>The pomegranate genome and the genomics of punicalagin biosynthesis.</title>
        <authorList>
            <person name="Xu C."/>
        </authorList>
    </citation>
    <scope>NUCLEOTIDE SEQUENCE [LARGE SCALE GENOMIC DNA]</scope>
    <source>
        <tissue evidence="1">Fresh leaf</tissue>
    </source>
</reference>
<organism evidence="1 3">
    <name type="scientific">Punica granatum</name>
    <name type="common">Pomegranate</name>
    <dbReference type="NCBI Taxonomy" id="22663"/>
    <lineage>
        <taxon>Eukaryota</taxon>
        <taxon>Viridiplantae</taxon>
        <taxon>Streptophyta</taxon>
        <taxon>Embryophyta</taxon>
        <taxon>Tracheophyta</taxon>
        <taxon>Spermatophyta</taxon>
        <taxon>Magnoliopsida</taxon>
        <taxon>eudicotyledons</taxon>
        <taxon>Gunneridae</taxon>
        <taxon>Pentapetalae</taxon>
        <taxon>rosids</taxon>
        <taxon>malvids</taxon>
        <taxon>Myrtales</taxon>
        <taxon>Lythraceae</taxon>
        <taxon>Punica</taxon>
    </lineage>
</organism>
<dbReference type="Proteomes" id="UP000233551">
    <property type="component" value="Unassembled WGS sequence"/>
</dbReference>
<keyword evidence="4" id="KW-1185">Reference proteome</keyword>
<reference evidence="2 4" key="3">
    <citation type="submission" date="2017-11" db="EMBL/GenBank/DDBJ databases">
        <title>De-novo sequencing of pomegranate (Punica granatum L.) genome.</title>
        <authorList>
            <person name="Akparov Z."/>
            <person name="Amiraslanov A."/>
            <person name="Hajiyeva S."/>
            <person name="Abbasov M."/>
            <person name="Kaur K."/>
            <person name="Hamwieh A."/>
            <person name="Solovyev V."/>
            <person name="Salamov A."/>
            <person name="Braich B."/>
            <person name="Kosarev P."/>
            <person name="Mahmoud A."/>
            <person name="Hajiyev E."/>
            <person name="Babayeva S."/>
            <person name="Izzatullayeva V."/>
            <person name="Mammadov A."/>
            <person name="Mammadov A."/>
            <person name="Sharifova S."/>
            <person name="Ojaghi J."/>
            <person name="Eynullazada K."/>
            <person name="Bayramov B."/>
            <person name="Abdulazimova A."/>
            <person name="Shahmuradov I."/>
        </authorList>
    </citation>
    <scope>NUCLEOTIDE SEQUENCE [LARGE SCALE GENOMIC DNA]</scope>
    <source>
        <strain evidence="2">AG2017</strain>
        <strain evidence="4">cv. AG2017</strain>
        <tissue evidence="2">Leaf</tissue>
    </source>
</reference>
<evidence type="ECO:0000313" key="4">
    <source>
        <dbReference type="Proteomes" id="UP000233551"/>
    </source>
</evidence>
<name>A0A218W2L5_PUNGR</name>
<dbReference type="EMBL" id="PGOL01002351">
    <property type="protein sequence ID" value="PKI48686.1"/>
    <property type="molecule type" value="Genomic_DNA"/>
</dbReference>